<dbReference type="OrthoDB" id="42919at2759"/>
<dbReference type="HOGENOM" id="CLU_2428582_0_0_1"/>
<reference evidence="2 3" key="1">
    <citation type="journal article" date="2013" name="Nat. Commun.">
        <title>The evolution and pathogenic mechanisms of the rice sheath blight pathogen.</title>
        <authorList>
            <person name="Zheng A."/>
            <person name="Lin R."/>
            <person name="Xu L."/>
            <person name="Qin P."/>
            <person name="Tang C."/>
            <person name="Ai P."/>
            <person name="Zhang D."/>
            <person name="Liu Y."/>
            <person name="Sun Z."/>
            <person name="Feng H."/>
            <person name="Wang Y."/>
            <person name="Chen Y."/>
            <person name="Liang X."/>
            <person name="Fu R."/>
            <person name="Li Q."/>
            <person name="Zhang J."/>
            <person name="Yu X."/>
            <person name="Xie Z."/>
            <person name="Ding L."/>
            <person name="Guan P."/>
            <person name="Tang J."/>
            <person name="Liang Y."/>
            <person name="Wang S."/>
            <person name="Deng Q."/>
            <person name="Li S."/>
            <person name="Zhu J."/>
            <person name="Wang L."/>
            <person name="Liu H."/>
            <person name="Li P."/>
        </authorList>
    </citation>
    <scope>NUCLEOTIDE SEQUENCE [LARGE SCALE GENOMIC DNA]</scope>
    <source>
        <strain evidence="3">AG-1 IA</strain>
    </source>
</reference>
<dbReference type="EMBL" id="AFRT01006408">
    <property type="protein sequence ID" value="ELU35494.1"/>
    <property type="molecule type" value="Genomic_DNA"/>
</dbReference>
<dbReference type="SUPFAM" id="SSF54909">
    <property type="entry name" value="Dimeric alpha+beta barrel"/>
    <property type="match status" value="1"/>
</dbReference>
<dbReference type="AlphaFoldDB" id="L8WGG7"/>
<dbReference type="InterPro" id="IPR013097">
    <property type="entry name" value="Dabb"/>
</dbReference>
<name>L8WGG7_THACA</name>
<sequence>MQFGGPLITDRTKGYDFSLFARFKDRAALDTYAANDEHRWAIDNVIRPHTDIEDSRRCMVKPSWALNCKRSTVYKTINQDLMEGFLHELSL</sequence>
<keyword evidence="3" id="KW-1185">Reference proteome</keyword>
<evidence type="ECO:0000313" key="2">
    <source>
        <dbReference type="EMBL" id="ELU35494.1"/>
    </source>
</evidence>
<dbReference type="Proteomes" id="UP000011668">
    <property type="component" value="Unassembled WGS sequence"/>
</dbReference>
<evidence type="ECO:0000259" key="1">
    <source>
        <dbReference type="PROSITE" id="PS51502"/>
    </source>
</evidence>
<dbReference type="PROSITE" id="PS51502">
    <property type="entry name" value="S_R_A_B_BARREL"/>
    <property type="match status" value="1"/>
</dbReference>
<dbReference type="Gene3D" id="3.30.70.100">
    <property type="match status" value="1"/>
</dbReference>
<accession>L8WGG7</accession>
<feature type="domain" description="Stress-response A/B barrel" evidence="1">
    <location>
        <begin position="1"/>
        <end position="60"/>
    </location>
</feature>
<protein>
    <submittedName>
        <fullName evidence="2">Dabb domain-containing protein</fullName>
    </submittedName>
</protein>
<proteinExistence type="predicted"/>
<comment type="caution">
    <text evidence="2">The sequence shown here is derived from an EMBL/GenBank/DDBJ whole genome shotgun (WGS) entry which is preliminary data.</text>
</comment>
<evidence type="ECO:0000313" key="3">
    <source>
        <dbReference type="Proteomes" id="UP000011668"/>
    </source>
</evidence>
<dbReference type="InterPro" id="IPR011008">
    <property type="entry name" value="Dimeric_a/b-barrel"/>
</dbReference>
<organism evidence="2 3">
    <name type="scientific">Thanatephorus cucumeris (strain AG1-IA)</name>
    <name type="common">Rice sheath blight fungus</name>
    <name type="synonym">Rhizoctonia solani</name>
    <dbReference type="NCBI Taxonomy" id="983506"/>
    <lineage>
        <taxon>Eukaryota</taxon>
        <taxon>Fungi</taxon>
        <taxon>Dikarya</taxon>
        <taxon>Basidiomycota</taxon>
        <taxon>Agaricomycotina</taxon>
        <taxon>Agaricomycetes</taxon>
        <taxon>Cantharellales</taxon>
        <taxon>Ceratobasidiaceae</taxon>
        <taxon>Rhizoctonia</taxon>
        <taxon>Rhizoctonia solani AG-1</taxon>
    </lineage>
</organism>
<gene>
    <name evidence="2" type="ORF">AG1IA_10476</name>
</gene>